<dbReference type="EC" id="3.1.3.1" evidence="3"/>
<keyword evidence="8 14" id="KW-0862">Zinc</keyword>
<evidence type="ECO:0000256" key="10">
    <source>
        <dbReference type="ARBA" id="ARBA00023136"/>
    </source>
</evidence>
<evidence type="ECO:0000256" key="13">
    <source>
        <dbReference type="PIRSR" id="PIRSR601952-1"/>
    </source>
</evidence>
<dbReference type="InterPro" id="IPR001952">
    <property type="entry name" value="Alkaline_phosphatase"/>
</dbReference>
<keyword evidence="12" id="KW-0449">Lipoprotein</keyword>
<dbReference type="GO" id="GO:0004035">
    <property type="term" value="F:alkaline phosphatase activity"/>
    <property type="evidence" value="ECO:0007669"/>
    <property type="project" value="UniProtKB-EC"/>
</dbReference>
<evidence type="ECO:0000256" key="15">
    <source>
        <dbReference type="RuleBase" id="RU003946"/>
    </source>
</evidence>
<dbReference type="SUPFAM" id="SSF53649">
    <property type="entry name" value="Alkaline phosphatase-like"/>
    <property type="match status" value="1"/>
</dbReference>
<evidence type="ECO:0000256" key="16">
    <source>
        <dbReference type="SAM" id="SignalP"/>
    </source>
</evidence>
<feature type="binding site" evidence="14">
    <location>
        <position position="364"/>
    </location>
    <ligand>
        <name>Mg(2+)</name>
        <dbReference type="ChEBI" id="CHEBI:18420"/>
    </ligand>
</feature>
<feature type="binding site" evidence="14">
    <location>
        <position position="90"/>
    </location>
    <ligand>
        <name>Mg(2+)</name>
        <dbReference type="ChEBI" id="CHEBI:18420"/>
    </ligand>
</feature>
<feature type="binding site" evidence="14">
    <location>
        <position position="90"/>
    </location>
    <ligand>
        <name>Zn(2+)</name>
        <dbReference type="ChEBI" id="CHEBI:29105"/>
        <label>2</label>
    </ligand>
</feature>
<feature type="binding site" evidence="14">
    <location>
        <position position="369"/>
    </location>
    <ligand>
        <name>Zn(2+)</name>
        <dbReference type="ChEBI" id="CHEBI:29105"/>
        <label>2</label>
    </ligand>
</feature>
<feature type="signal peptide" evidence="16">
    <location>
        <begin position="1"/>
        <end position="26"/>
    </location>
</feature>
<keyword evidence="5" id="KW-0336">GPI-anchor</keyword>
<evidence type="ECO:0000313" key="17">
    <source>
        <dbReference type="EMBL" id="MBW17999.1"/>
    </source>
</evidence>
<evidence type="ECO:0000256" key="4">
    <source>
        <dbReference type="ARBA" id="ARBA00022475"/>
    </source>
</evidence>
<reference evidence="17" key="1">
    <citation type="submission" date="2017-10" db="EMBL/GenBank/DDBJ databases">
        <title>Transcriptome Assembly of Sugarcane Aphid Adults.</title>
        <authorList>
            <person name="Scully E.D."/>
            <person name="Palmer N.A."/>
            <person name="Geib S.M."/>
            <person name="Sarath G."/>
            <person name="Sattler S.E."/>
        </authorList>
    </citation>
    <scope>NUCLEOTIDE SEQUENCE</scope>
    <source>
        <tissue evidence="17">Whole body</tissue>
    </source>
</reference>
<evidence type="ECO:0000256" key="14">
    <source>
        <dbReference type="PIRSR" id="PIRSR601952-2"/>
    </source>
</evidence>
<dbReference type="PANTHER" id="PTHR11596:SF91">
    <property type="entry name" value="ALKALINE PHOSPHATASE-RELATED"/>
    <property type="match status" value="1"/>
</dbReference>
<keyword evidence="4" id="KW-1003">Cell membrane</keyword>
<feature type="active site" description="Phosphoserine intermediate" evidence="13">
    <location>
        <position position="140"/>
    </location>
</feature>
<evidence type="ECO:0000256" key="9">
    <source>
        <dbReference type="ARBA" id="ARBA00022842"/>
    </source>
</evidence>
<name>A0A2H8TVQ6_9HEMI</name>
<feature type="binding site" evidence="14">
    <location>
        <position position="411"/>
    </location>
    <ligand>
        <name>Zn(2+)</name>
        <dbReference type="ChEBI" id="CHEBI:29105"/>
        <label>2</label>
    </ligand>
</feature>
<dbReference type="SMART" id="SM00098">
    <property type="entry name" value="alkPPc"/>
    <property type="match status" value="1"/>
</dbReference>
<evidence type="ECO:0000256" key="6">
    <source>
        <dbReference type="ARBA" id="ARBA00022723"/>
    </source>
</evidence>
<feature type="binding site" evidence="14">
    <location>
        <position position="205"/>
    </location>
    <ligand>
        <name>Mg(2+)</name>
        <dbReference type="ChEBI" id="CHEBI:18420"/>
    </ligand>
</feature>
<evidence type="ECO:0000256" key="11">
    <source>
        <dbReference type="ARBA" id="ARBA00023180"/>
    </source>
</evidence>
<dbReference type="Pfam" id="PF00245">
    <property type="entry name" value="Alk_phosphatase"/>
    <property type="match status" value="1"/>
</dbReference>
<comment type="cofactor">
    <cofactor evidence="14">
        <name>Zn(2+)</name>
        <dbReference type="ChEBI" id="CHEBI:29105"/>
    </cofactor>
    <text evidence="14">Binds 2 Zn(2+) ions.</text>
</comment>
<comment type="similarity">
    <text evidence="2 15">Belongs to the alkaline phosphatase family.</text>
</comment>
<proteinExistence type="inferred from homology"/>
<dbReference type="PRINTS" id="PR00113">
    <property type="entry name" value="ALKPHPHTASE"/>
</dbReference>
<dbReference type="OrthoDB" id="5818554at2759"/>
<dbReference type="AlphaFoldDB" id="A0A2H8TVQ6"/>
<feature type="binding site" evidence="14">
    <location>
        <position position="203"/>
    </location>
    <ligand>
        <name>Mg(2+)</name>
        <dbReference type="ChEBI" id="CHEBI:18420"/>
    </ligand>
</feature>
<dbReference type="Gene3D" id="3.40.720.10">
    <property type="entry name" value="Alkaline Phosphatase, subunit A"/>
    <property type="match status" value="1"/>
</dbReference>
<feature type="binding site" evidence="14">
    <location>
        <position position="373"/>
    </location>
    <ligand>
        <name>Zn(2+)</name>
        <dbReference type="ChEBI" id="CHEBI:29105"/>
        <label>2</label>
    </ligand>
</feature>
<keyword evidence="9 14" id="KW-0460">Magnesium</keyword>
<comment type="cofactor">
    <cofactor evidence="14">
        <name>Mg(2+)</name>
        <dbReference type="ChEBI" id="CHEBI:18420"/>
    </cofactor>
    <text evidence="14">Binds 1 Mg(2+) ion.</text>
</comment>
<keyword evidence="11" id="KW-0325">Glycoprotein</keyword>
<dbReference type="InterPro" id="IPR017850">
    <property type="entry name" value="Alkaline_phosphatase_core_sf"/>
</dbReference>
<keyword evidence="16" id="KW-0732">Signal</keyword>
<dbReference type="EMBL" id="GFXV01006194">
    <property type="protein sequence ID" value="MBW17999.1"/>
    <property type="molecule type" value="Transcribed_RNA"/>
</dbReference>
<sequence length="562" mass="61457">MQPYSIPCAFALSIAIALLLGVTTNGIEIRHTDNSAKNIDARKQVSKNNVSPGENDKQFWNNVGNDLLRNKLNLERKYGQAKNVIFFIGDGMSIATLTSARIYMGQQENNTGENEMLSFEKFPYTGLSKTYCVDSQVADSACSASAYLTGVKGNIETIGVSGAVSNRDCLASNDPANQAVSSMMWAQKAGKRTGVVSNMRVTHATPAGAYANIAQRDWECDHDIITDTLAEKLCATESLDIARQLIEKETGRNLNVIMGGGRQKFLPNTNKDQKGQRRDGKDLIKEWLEINRTYGASSAYIADRSQLKSLNTSETDYLLGLFATSHMSYNLLADKLVEPTLVEMTEAAIKVLSKGNAGYYLFVEGGLIDWAHHSNLAHLAIDETVMLSKAVARARELTSSDDTLIVVTSDHSHTMTINGYPYRGSNILGHPQIASTDNMPYSTLSYANGPSARERYNLTDDNTDQPTYQFPSMVNLAMETHGGEDVGVFASGPWAHLFVGNYEQNYIPYAISYAAKMGPGAEFERKHEENADSSSTKISVGSSFLQSVSLTTFTALIALLLQ</sequence>
<dbReference type="GO" id="GO:0005886">
    <property type="term" value="C:plasma membrane"/>
    <property type="evidence" value="ECO:0007669"/>
    <property type="project" value="UniProtKB-SubCell"/>
</dbReference>
<gene>
    <name evidence="17" type="primary">Alp-m_5</name>
</gene>
<evidence type="ECO:0000256" key="3">
    <source>
        <dbReference type="ARBA" id="ARBA00012647"/>
    </source>
</evidence>
<organism evidence="17">
    <name type="scientific">Melanaphis sacchari</name>
    <dbReference type="NCBI Taxonomy" id="742174"/>
    <lineage>
        <taxon>Eukaryota</taxon>
        <taxon>Metazoa</taxon>
        <taxon>Ecdysozoa</taxon>
        <taxon>Arthropoda</taxon>
        <taxon>Hexapoda</taxon>
        <taxon>Insecta</taxon>
        <taxon>Pterygota</taxon>
        <taxon>Neoptera</taxon>
        <taxon>Paraneoptera</taxon>
        <taxon>Hemiptera</taxon>
        <taxon>Sternorrhyncha</taxon>
        <taxon>Aphidomorpha</taxon>
        <taxon>Aphidoidea</taxon>
        <taxon>Aphididae</taxon>
        <taxon>Aphidini</taxon>
        <taxon>Melanaphis</taxon>
    </lineage>
</organism>
<dbReference type="GO" id="GO:0046872">
    <property type="term" value="F:metal ion binding"/>
    <property type="evidence" value="ECO:0007669"/>
    <property type="project" value="UniProtKB-KW"/>
</dbReference>
<keyword evidence="7" id="KW-0378">Hydrolase</keyword>
<dbReference type="PANTHER" id="PTHR11596">
    <property type="entry name" value="ALKALINE PHOSPHATASE"/>
    <property type="match status" value="1"/>
</dbReference>
<evidence type="ECO:0000256" key="12">
    <source>
        <dbReference type="ARBA" id="ARBA00023288"/>
    </source>
</evidence>
<evidence type="ECO:0000256" key="8">
    <source>
        <dbReference type="ARBA" id="ARBA00022833"/>
    </source>
</evidence>
<evidence type="ECO:0000256" key="1">
    <source>
        <dbReference type="ARBA" id="ARBA00004609"/>
    </source>
</evidence>
<dbReference type="GO" id="GO:0098552">
    <property type="term" value="C:side of membrane"/>
    <property type="evidence" value="ECO:0007669"/>
    <property type="project" value="UniProtKB-KW"/>
</dbReference>
<protein>
    <recommendedName>
        <fullName evidence="3">alkaline phosphatase</fullName>
        <ecNumber evidence="3">3.1.3.1</ecNumber>
    </recommendedName>
</protein>
<dbReference type="FunFam" id="3.40.720.10:FF:000008">
    <property type="entry name" value="Alkaline phosphatase"/>
    <property type="match status" value="1"/>
</dbReference>
<keyword evidence="6 14" id="KW-0479">Metal-binding</keyword>
<comment type="subcellular location">
    <subcellularLocation>
        <location evidence="1">Cell membrane</location>
        <topology evidence="1">Lipid-anchor</topology>
        <topology evidence="1">GPI-anchor</topology>
    </subcellularLocation>
</comment>
<accession>A0A2H8TVQ6</accession>
<evidence type="ECO:0000256" key="5">
    <source>
        <dbReference type="ARBA" id="ARBA00022622"/>
    </source>
</evidence>
<feature type="chain" id="PRO_5014188739" description="alkaline phosphatase" evidence="16">
    <location>
        <begin position="27"/>
        <end position="562"/>
    </location>
</feature>
<feature type="binding site" evidence="14">
    <location>
        <position position="481"/>
    </location>
    <ligand>
        <name>Zn(2+)</name>
        <dbReference type="ChEBI" id="CHEBI:29105"/>
        <label>2</label>
    </ligand>
</feature>
<dbReference type="CDD" id="cd16012">
    <property type="entry name" value="ALP"/>
    <property type="match status" value="1"/>
</dbReference>
<evidence type="ECO:0000256" key="7">
    <source>
        <dbReference type="ARBA" id="ARBA00022801"/>
    </source>
</evidence>
<feature type="binding site" evidence="14">
    <location>
        <position position="410"/>
    </location>
    <ligand>
        <name>Zn(2+)</name>
        <dbReference type="ChEBI" id="CHEBI:29105"/>
        <label>2</label>
    </ligand>
</feature>
<keyword evidence="10" id="KW-0472">Membrane</keyword>
<evidence type="ECO:0000256" key="2">
    <source>
        <dbReference type="ARBA" id="ARBA00005984"/>
    </source>
</evidence>